<dbReference type="EMBL" id="DXCV01000022">
    <property type="protein sequence ID" value="HIY87517.1"/>
    <property type="molecule type" value="Genomic_DNA"/>
</dbReference>
<dbReference type="Pfam" id="PF08388">
    <property type="entry name" value="GIIM"/>
    <property type="match status" value="1"/>
</dbReference>
<dbReference type="Proteomes" id="UP000886851">
    <property type="component" value="Unassembled WGS sequence"/>
</dbReference>
<accession>A0A9D2CJ53</accession>
<gene>
    <name evidence="12" type="primary">ltrA</name>
    <name evidence="12" type="ORF">H9824_02280</name>
</gene>
<dbReference type="InterPro" id="IPR013597">
    <property type="entry name" value="Mat_intron_G2"/>
</dbReference>
<dbReference type="GO" id="GO:0046872">
    <property type="term" value="F:metal ion binding"/>
    <property type="evidence" value="ECO:0007669"/>
    <property type="project" value="UniProtKB-KW"/>
</dbReference>
<comment type="catalytic activity">
    <reaction evidence="9">
        <text>DNA(n) + a 2'-deoxyribonucleoside 5'-triphosphate = DNA(n+1) + diphosphate</text>
        <dbReference type="Rhea" id="RHEA:22508"/>
        <dbReference type="Rhea" id="RHEA-COMP:17339"/>
        <dbReference type="Rhea" id="RHEA-COMP:17340"/>
        <dbReference type="ChEBI" id="CHEBI:33019"/>
        <dbReference type="ChEBI" id="CHEBI:61560"/>
        <dbReference type="ChEBI" id="CHEBI:173112"/>
        <dbReference type="EC" id="2.7.7.49"/>
    </reaction>
</comment>
<keyword evidence="6 12" id="KW-0695">RNA-directed DNA polymerase</keyword>
<organism evidence="12 13">
    <name type="scientific">Candidatus Bacteroides pullicola</name>
    <dbReference type="NCBI Taxonomy" id="2838475"/>
    <lineage>
        <taxon>Bacteria</taxon>
        <taxon>Pseudomonadati</taxon>
        <taxon>Bacteroidota</taxon>
        <taxon>Bacteroidia</taxon>
        <taxon>Bacteroidales</taxon>
        <taxon>Bacteroidaceae</taxon>
        <taxon>Bacteroides</taxon>
    </lineage>
</organism>
<evidence type="ECO:0000313" key="12">
    <source>
        <dbReference type="EMBL" id="HIY87517.1"/>
    </source>
</evidence>
<keyword evidence="7" id="KW-0051">Antiviral defense</keyword>
<dbReference type="GO" id="GO:0003964">
    <property type="term" value="F:RNA-directed DNA polymerase activity"/>
    <property type="evidence" value="ECO:0007669"/>
    <property type="project" value="UniProtKB-KW"/>
</dbReference>
<evidence type="ECO:0000256" key="3">
    <source>
        <dbReference type="ARBA" id="ARBA00022695"/>
    </source>
</evidence>
<name>A0A9D2CJ53_9BACE</name>
<evidence type="ECO:0000256" key="1">
    <source>
        <dbReference type="ARBA" id="ARBA00012493"/>
    </source>
</evidence>
<feature type="region of interest" description="Disordered" evidence="10">
    <location>
        <begin position="1"/>
        <end position="21"/>
    </location>
</feature>
<dbReference type="InterPro" id="IPR000477">
    <property type="entry name" value="RT_dom"/>
</dbReference>
<reference evidence="12" key="1">
    <citation type="journal article" date="2021" name="PeerJ">
        <title>Extensive microbial diversity within the chicken gut microbiome revealed by metagenomics and culture.</title>
        <authorList>
            <person name="Gilroy R."/>
            <person name="Ravi A."/>
            <person name="Getino M."/>
            <person name="Pursley I."/>
            <person name="Horton D.L."/>
            <person name="Alikhan N.F."/>
            <person name="Baker D."/>
            <person name="Gharbi K."/>
            <person name="Hall N."/>
            <person name="Watson M."/>
            <person name="Adriaenssens E.M."/>
            <person name="Foster-Nyarko E."/>
            <person name="Jarju S."/>
            <person name="Secka A."/>
            <person name="Antonio M."/>
            <person name="Oren A."/>
            <person name="Chaudhuri R.R."/>
            <person name="La Ragione R."/>
            <person name="Hildebrand F."/>
            <person name="Pallen M.J."/>
        </authorList>
    </citation>
    <scope>NUCLEOTIDE SEQUENCE</scope>
    <source>
        <strain evidence="12">Gambia2-208</strain>
    </source>
</reference>
<evidence type="ECO:0000313" key="13">
    <source>
        <dbReference type="Proteomes" id="UP000886851"/>
    </source>
</evidence>
<dbReference type="CDD" id="cd01651">
    <property type="entry name" value="RT_G2_intron"/>
    <property type="match status" value="1"/>
</dbReference>
<evidence type="ECO:0000256" key="7">
    <source>
        <dbReference type="ARBA" id="ARBA00023118"/>
    </source>
</evidence>
<evidence type="ECO:0000256" key="5">
    <source>
        <dbReference type="ARBA" id="ARBA00022842"/>
    </source>
</evidence>
<reference evidence="12" key="2">
    <citation type="submission" date="2021-04" db="EMBL/GenBank/DDBJ databases">
        <authorList>
            <person name="Gilroy R."/>
        </authorList>
    </citation>
    <scope>NUCLEOTIDE SEQUENCE</scope>
    <source>
        <strain evidence="12">Gambia2-208</strain>
    </source>
</reference>
<dbReference type="NCBIfam" id="TIGR04416">
    <property type="entry name" value="group_II_RT_mat"/>
    <property type="match status" value="1"/>
</dbReference>
<proteinExistence type="inferred from homology"/>
<dbReference type="PANTHER" id="PTHR34047:SF8">
    <property type="entry name" value="PROTEIN YKFC"/>
    <property type="match status" value="1"/>
</dbReference>
<sequence>MKGRMQKIPMSIDSRPQKDSTECESYEGVQTFMDMIENNLKEVQFERGNLLEFILSPYNLNRAYLQVKRNHGSGGVDGLSTEELGGYLKEHKDELIASLKLGRYRPNPVLRVEIPKDNGKKRPLGIPTVVDRVIQQAISQILSPIYERQFSDNSFGFRPHRSCHKALKRAQEYITGGYKYCVSLDLERFFDTVNHSMLIRILSRTLRDGRVISLIHKYLTAGVMVERNYEESVEGVPQGGPLSPLLANIMLNELDRELARRGHKFVRYADDCMILCRSKRAAERVRDSISTFIESKLHLKVNREKTEVSYVGSVKYLGYSFYMMNGKCRLRLHPKTVMKMKSRLKELTSRSNGWGYAKLKDKLNRYINGWLNYFKLADMRNILQTTDEWLRRRIRSYVWKSWKKIGTKFKNLMKCGIDRWRAWQWANTRSGYWNVASSPILNRAMNNERLKLQGYPCLVDLYIKLHQY</sequence>
<dbReference type="SUPFAM" id="SSF56672">
    <property type="entry name" value="DNA/RNA polymerases"/>
    <property type="match status" value="1"/>
</dbReference>
<keyword evidence="3 12" id="KW-0548">Nucleotidyltransferase</keyword>
<evidence type="ECO:0000259" key="11">
    <source>
        <dbReference type="PROSITE" id="PS50878"/>
    </source>
</evidence>
<dbReference type="PANTHER" id="PTHR34047">
    <property type="entry name" value="NUCLEAR INTRON MATURASE 1, MITOCHONDRIAL-RELATED"/>
    <property type="match status" value="1"/>
</dbReference>
<dbReference type="Pfam" id="PF00078">
    <property type="entry name" value="RVT_1"/>
    <property type="match status" value="1"/>
</dbReference>
<keyword evidence="5" id="KW-0460">Magnesium</keyword>
<evidence type="ECO:0000256" key="4">
    <source>
        <dbReference type="ARBA" id="ARBA00022723"/>
    </source>
</evidence>
<protein>
    <recommendedName>
        <fullName evidence="1">RNA-directed DNA polymerase</fullName>
        <ecNumber evidence="1">2.7.7.49</ecNumber>
    </recommendedName>
</protein>
<dbReference type="InterPro" id="IPR000123">
    <property type="entry name" value="Reverse_transcriptase_msDNA"/>
</dbReference>
<evidence type="ECO:0000256" key="8">
    <source>
        <dbReference type="ARBA" id="ARBA00034120"/>
    </source>
</evidence>
<dbReference type="EC" id="2.7.7.49" evidence="1"/>
<dbReference type="PRINTS" id="PR00866">
    <property type="entry name" value="RNADNAPOLMS"/>
</dbReference>
<keyword evidence="2 12" id="KW-0808">Transferase</keyword>
<dbReference type="InterPro" id="IPR043502">
    <property type="entry name" value="DNA/RNA_pol_sf"/>
</dbReference>
<dbReference type="AlphaFoldDB" id="A0A9D2CJ53"/>
<comment type="similarity">
    <text evidence="8">Belongs to the bacterial reverse transcriptase family.</text>
</comment>
<evidence type="ECO:0000256" key="6">
    <source>
        <dbReference type="ARBA" id="ARBA00022918"/>
    </source>
</evidence>
<dbReference type="InterPro" id="IPR030931">
    <property type="entry name" value="Group_II_RT_mat"/>
</dbReference>
<evidence type="ECO:0000256" key="2">
    <source>
        <dbReference type="ARBA" id="ARBA00022679"/>
    </source>
</evidence>
<dbReference type="GO" id="GO:0003723">
    <property type="term" value="F:RNA binding"/>
    <property type="evidence" value="ECO:0007669"/>
    <property type="project" value="InterPro"/>
</dbReference>
<evidence type="ECO:0000256" key="10">
    <source>
        <dbReference type="SAM" id="MobiDB-lite"/>
    </source>
</evidence>
<dbReference type="GO" id="GO:0051607">
    <property type="term" value="P:defense response to virus"/>
    <property type="evidence" value="ECO:0007669"/>
    <property type="project" value="UniProtKB-KW"/>
</dbReference>
<dbReference type="InterPro" id="IPR051083">
    <property type="entry name" value="GrpII_Intron_Splice-Mob/Def"/>
</dbReference>
<evidence type="ECO:0000256" key="9">
    <source>
        <dbReference type="ARBA" id="ARBA00048173"/>
    </source>
</evidence>
<dbReference type="PROSITE" id="PS50878">
    <property type="entry name" value="RT_POL"/>
    <property type="match status" value="1"/>
</dbReference>
<feature type="domain" description="Reverse transcriptase" evidence="11">
    <location>
        <begin position="95"/>
        <end position="321"/>
    </location>
</feature>
<comment type="caution">
    <text evidence="12">The sequence shown here is derived from an EMBL/GenBank/DDBJ whole genome shotgun (WGS) entry which is preliminary data.</text>
</comment>
<keyword evidence="4" id="KW-0479">Metal-binding</keyword>